<gene>
    <name evidence="3" type="ORF">OMM_03568</name>
</gene>
<organism evidence="3 4">
    <name type="scientific">Candidatus Magnetoglobus multicellularis str. Araruama</name>
    <dbReference type="NCBI Taxonomy" id="890399"/>
    <lineage>
        <taxon>Bacteria</taxon>
        <taxon>Pseudomonadati</taxon>
        <taxon>Thermodesulfobacteriota</taxon>
        <taxon>Desulfobacteria</taxon>
        <taxon>Desulfobacterales</taxon>
        <taxon>Desulfobacteraceae</taxon>
        <taxon>Candidatus Magnetoglobus</taxon>
    </lineage>
</organism>
<keyword evidence="1" id="KW-0812">Transmembrane</keyword>
<dbReference type="AlphaFoldDB" id="A0A1V1P5F4"/>
<proteinExistence type="predicted"/>
<feature type="domain" description="PKD" evidence="2">
    <location>
        <begin position="553"/>
        <end position="617"/>
    </location>
</feature>
<dbReference type="SMART" id="SM00089">
    <property type="entry name" value="PKD"/>
    <property type="match status" value="2"/>
</dbReference>
<dbReference type="Gene3D" id="2.60.40.10">
    <property type="entry name" value="Immunoglobulins"/>
    <property type="match status" value="3"/>
</dbReference>
<protein>
    <recommendedName>
        <fullName evidence="2">PKD domain-containing protein</fullName>
    </recommendedName>
</protein>
<sequence>MTVTISNRIATIEIKDSEWNGTETIRFTAADPEGLTASDEVIFTVTEVNDPPVVSGIADQSISEGDSFTAIQLDNFVEDIDNTDSDITWTTTGQSDLTIAKANRIVTISTPDNNWNGTETIVFIATDPEGLTSAYAADFTVTPVNDPPTFSIGGDITIDEDAGALSFTQWASNINSGAYNETDQTLAFILTNNHQELFSELPTIDPLTGNLTLKPESNLSGISVINVTLQDDSTGENISQSQQFTITIQPINDAPSFTSGQNLAVKQNTSKTIENWAKQITPGPANESDQTLSFYLNATPQALFDQQPEINSQTGTLTFITSATNTGTATINVYLADSGDGSYTSGMKTFTIEVTSSDPPVISGLAEQHIAQDHSMETMTFSVTDTETNDSDIIVSVTSSDQSLVTDDNIQLTTNGSYRNISITPESGQYGTSLITVFADDGSTTSQAQFELIIHPIPTASIGVASDAFGYTSGVVPLSVHFKPVSVVHPDEITGWKWEFSDGGVKTTEDPVYTFYLNDSTPSWYSVQLTVYGFDNSFSTTSITDYIRVDNKKSIIVMTDKTKGVAPLTVEFTLTISGFASPDYEWNFGDGNISTNPSSAHTYEEPGNYTVTLTITDDDTTRTKILTDYIHVQGRTISGQITASDTGDKLVNSYVEIWHKTEGLIATGLSNADGDYTIQNLAAMDKLIVVAYPPFDLNSKYSQRYFDDADAWESATLISTLNADQLNVNIILPLAPETGIRGQIRSAKNPETGISSMEVTAFSPKKVQVLRQQAISMVTIQSQGWSHQMIILFPHFLKSIKKNSSTAKHHLIHPKYFLPCFRRNMSSFQTIPLLKILIFMHCLQAVFMVMFLRIIKDWQTFG</sequence>
<dbReference type="Pfam" id="PF18911">
    <property type="entry name" value="PKD_4"/>
    <property type="match status" value="1"/>
</dbReference>
<evidence type="ECO:0000313" key="3">
    <source>
        <dbReference type="EMBL" id="ETR69986.1"/>
    </source>
</evidence>
<evidence type="ECO:0000313" key="4">
    <source>
        <dbReference type="Proteomes" id="UP000189670"/>
    </source>
</evidence>
<comment type="caution">
    <text evidence="3">The sequence shown here is derived from an EMBL/GenBank/DDBJ whole genome shotgun (WGS) entry which is preliminary data.</text>
</comment>
<dbReference type="SUPFAM" id="SSF49299">
    <property type="entry name" value="PKD domain"/>
    <property type="match status" value="2"/>
</dbReference>
<accession>A0A1V1P5F4</accession>
<dbReference type="InterPro" id="IPR022409">
    <property type="entry name" value="PKD/Chitinase_dom"/>
</dbReference>
<dbReference type="InterPro" id="IPR035986">
    <property type="entry name" value="PKD_dom_sf"/>
</dbReference>
<dbReference type="Proteomes" id="UP000189670">
    <property type="component" value="Unassembled WGS sequence"/>
</dbReference>
<dbReference type="CDD" id="cd00146">
    <property type="entry name" value="PKD"/>
    <property type="match status" value="1"/>
</dbReference>
<keyword evidence="1" id="KW-0472">Membrane</keyword>
<reference evidence="4" key="1">
    <citation type="submission" date="2012-11" db="EMBL/GenBank/DDBJ databases">
        <authorList>
            <person name="Lucero-Rivera Y.E."/>
            <person name="Tovar-Ramirez D."/>
        </authorList>
    </citation>
    <scope>NUCLEOTIDE SEQUENCE [LARGE SCALE GENOMIC DNA]</scope>
    <source>
        <strain evidence="4">Araruama</strain>
    </source>
</reference>
<dbReference type="Pfam" id="PF17963">
    <property type="entry name" value="Big_9"/>
    <property type="match status" value="1"/>
</dbReference>
<dbReference type="InterPro" id="IPR013783">
    <property type="entry name" value="Ig-like_fold"/>
</dbReference>
<evidence type="ECO:0000259" key="2">
    <source>
        <dbReference type="PROSITE" id="PS50093"/>
    </source>
</evidence>
<evidence type="ECO:0000256" key="1">
    <source>
        <dbReference type="SAM" id="Phobius"/>
    </source>
</evidence>
<dbReference type="PROSITE" id="PS50093">
    <property type="entry name" value="PKD"/>
    <property type="match status" value="1"/>
</dbReference>
<keyword evidence="1" id="KW-1133">Transmembrane helix</keyword>
<feature type="transmembrane region" description="Helical" evidence="1">
    <location>
        <begin position="833"/>
        <end position="855"/>
    </location>
</feature>
<dbReference type="InterPro" id="IPR000601">
    <property type="entry name" value="PKD_dom"/>
</dbReference>
<dbReference type="EMBL" id="ATBP01000513">
    <property type="protein sequence ID" value="ETR69986.1"/>
    <property type="molecule type" value="Genomic_DNA"/>
</dbReference>
<name>A0A1V1P5F4_9BACT</name>